<reference evidence="2 3" key="1">
    <citation type="submission" date="2017-06" db="EMBL/GenBank/DDBJ databases">
        <title>Draft genome sequence of a variant of Elsinoe murrayae.</title>
        <authorList>
            <person name="Cheng Q."/>
        </authorList>
    </citation>
    <scope>NUCLEOTIDE SEQUENCE [LARGE SCALE GENOMIC DNA]</scope>
    <source>
        <strain evidence="2 3">CQ-2017a</strain>
    </source>
</reference>
<dbReference type="InParanoid" id="A0A2K1QPS4"/>
<sequence>MSAKAETVGTGGASLGHVLSDVLGHAPDLESIVQASSLAHAAESKRQDKLHELLCGLEDDAESTCTSAGYYPGQRLVIGMEYLWHLGPFGLLLYIAWALASPPLAFFALALALAHSLVSFNMALRVTVAVTGLSFIALSICLAVYTKASAQLIPFANSANRLFLPHTTTAAAEPLLGSLGNSLLTQRISACNLFILQCNASQGLRFDMPFQVDRQELLDHPLYSPCPLKRCNSDADTTDPKPTEQDEELLRKQLHDTDRALLRLHDSTRTLTESFSTFVSSTLISMQPFCDIDTDHDHFWTWERMAIFYSVRPSIPTLRLMWDISRPFYYNIHLLLPLTRIKLSSEPLSISVSPSMFHMTQNTDSLSSAAGDLASRVKLLELWQPSLAVFPNSEIYRLATTAENVGRSARALRDILIRVEHADRGEHQSERALALLLEGSNGDLKDICGSLRAKLASAARLATIHQTESTFSHQ</sequence>
<keyword evidence="1" id="KW-0472">Membrane</keyword>
<proteinExistence type="predicted"/>
<keyword evidence="3" id="KW-1185">Reference proteome</keyword>
<keyword evidence="1" id="KW-1133">Transmembrane helix</keyword>
<evidence type="ECO:0000313" key="2">
    <source>
        <dbReference type="EMBL" id="PNS17085.1"/>
    </source>
</evidence>
<evidence type="ECO:0000313" key="3">
    <source>
        <dbReference type="Proteomes" id="UP000243797"/>
    </source>
</evidence>
<dbReference type="AlphaFoldDB" id="A0A2K1QPS4"/>
<feature type="transmembrane region" description="Helical" evidence="1">
    <location>
        <begin position="91"/>
        <end position="114"/>
    </location>
</feature>
<evidence type="ECO:0000256" key="1">
    <source>
        <dbReference type="SAM" id="Phobius"/>
    </source>
</evidence>
<organism evidence="2 3">
    <name type="scientific">Sphaceloma murrayae</name>
    <dbReference type="NCBI Taxonomy" id="2082308"/>
    <lineage>
        <taxon>Eukaryota</taxon>
        <taxon>Fungi</taxon>
        <taxon>Dikarya</taxon>
        <taxon>Ascomycota</taxon>
        <taxon>Pezizomycotina</taxon>
        <taxon>Dothideomycetes</taxon>
        <taxon>Dothideomycetidae</taxon>
        <taxon>Myriangiales</taxon>
        <taxon>Elsinoaceae</taxon>
        <taxon>Sphaceloma</taxon>
    </lineage>
</organism>
<name>A0A2K1QPS4_9PEZI</name>
<protein>
    <submittedName>
        <fullName evidence="2">Uncharacterized protein</fullName>
    </submittedName>
</protein>
<comment type="caution">
    <text evidence="2">The sequence shown here is derived from an EMBL/GenBank/DDBJ whole genome shotgun (WGS) entry which is preliminary data.</text>
</comment>
<keyword evidence="1" id="KW-0812">Transmembrane</keyword>
<gene>
    <name evidence="2" type="ORF">CAC42_3655</name>
</gene>
<dbReference type="Proteomes" id="UP000243797">
    <property type="component" value="Unassembled WGS sequence"/>
</dbReference>
<dbReference type="EMBL" id="NKHZ01000054">
    <property type="protein sequence ID" value="PNS17085.1"/>
    <property type="molecule type" value="Genomic_DNA"/>
</dbReference>
<accession>A0A2K1QPS4</accession>
<feature type="transmembrane region" description="Helical" evidence="1">
    <location>
        <begin position="126"/>
        <end position="145"/>
    </location>
</feature>